<dbReference type="Pfam" id="PF00293">
    <property type="entry name" value="NUDIX"/>
    <property type="match status" value="1"/>
</dbReference>
<comment type="cofactor">
    <cofactor evidence="1">
        <name>Mg(2+)</name>
        <dbReference type="ChEBI" id="CHEBI:18420"/>
    </cofactor>
</comment>
<protein>
    <recommendedName>
        <fullName evidence="3">Nudix hydrolase domain-containing protein</fullName>
    </recommendedName>
</protein>
<evidence type="ECO:0000259" key="3">
    <source>
        <dbReference type="PROSITE" id="PS51462"/>
    </source>
</evidence>
<proteinExistence type="predicted"/>
<gene>
    <name evidence="4" type="ORF">AWN90_38710</name>
</gene>
<evidence type="ECO:0000313" key="4">
    <source>
        <dbReference type="EMBL" id="KZM70524.1"/>
    </source>
</evidence>
<name>A0A164JLT3_9NOCA</name>
<dbReference type="InterPro" id="IPR000086">
    <property type="entry name" value="NUDIX_hydrolase_dom"/>
</dbReference>
<reference evidence="4 5" key="1">
    <citation type="submission" date="2016-04" db="EMBL/GenBank/DDBJ databases">
        <authorList>
            <person name="Evans L.H."/>
            <person name="Alamgir A."/>
            <person name="Owens N."/>
            <person name="Weber N.D."/>
            <person name="Virtaneva K."/>
            <person name="Barbian K."/>
            <person name="Babar A."/>
            <person name="Rosenke K."/>
        </authorList>
    </citation>
    <scope>NUCLEOTIDE SEQUENCE [LARGE SCALE GENOMIC DNA]</scope>
    <source>
        <strain evidence="4 5">IFM 0406</strain>
    </source>
</reference>
<dbReference type="OrthoDB" id="9804442at2"/>
<dbReference type="SUPFAM" id="SSF55811">
    <property type="entry name" value="Nudix"/>
    <property type="match status" value="1"/>
</dbReference>
<dbReference type="PROSITE" id="PS51462">
    <property type="entry name" value="NUDIX"/>
    <property type="match status" value="1"/>
</dbReference>
<feature type="domain" description="Nudix hydrolase" evidence="3">
    <location>
        <begin position="10"/>
        <end position="135"/>
    </location>
</feature>
<evidence type="ECO:0000256" key="1">
    <source>
        <dbReference type="ARBA" id="ARBA00001946"/>
    </source>
</evidence>
<dbReference type="EMBL" id="LWGR01000013">
    <property type="protein sequence ID" value="KZM70524.1"/>
    <property type="molecule type" value="Genomic_DNA"/>
</dbReference>
<evidence type="ECO:0000313" key="5">
    <source>
        <dbReference type="Proteomes" id="UP000076512"/>
    </source>
</evidence>
<dbReference type="AlphaFoldDB" id="A0A164JLT3"/>
<accession>A0A164JLT3</accession>
<sequence length="142" mass="15904">MGGFRHEPHRYSVSVKGIVIRGGRVLLLQDGHGGWEPPGGRLEPEETPEECLIRTIAEQTGRAVASATIIDAWTRYIDDIDRHVFVVTYGCLPATDADPVASREYRGIGLFRENEIAELAMPEGYKRSAALWFHRLRSNEIS</sequence>
<organism evidence="4 5">
    <name type="scientific">Nocardia terpenica</name>
    <dbReference type="NCBI Taxonomy" id="455432"/>
    <lineage>
        <taxon>Bacteria</taxon>
        <taxon>Bacillati</taxon>
        <taxon>Actinomycetota</taxon>
        <taxon>Actinomycetes</taxon>
        <taxon>Mycobacteriales</taxon>
        <taxon>Nocardiaceae</taxon>
        <taxon>Nocardia</taxon>
    </lineage>
</organism>
<dbReference type="InterPro" id="IPR015797">
    <property type="entry name" value="NUDIX_hydrolase-like_dom_sf"/>
</dbReference>
<dbReference type="Proteomes" id="UP000076512">
    <property type="component" value="Unassembled WGS sequence"/>
</dbReference>
<dbReference type="PANTHER" id="PTHR43046:SF14">
    <property type="entry name" value="MUTT_NUDIX FAMILY PROTEIN"/>
    <property type="match status" value="1"/>
</dbReference>
<comment type="caution">
    <text evidence="4">The sequence shown here is derived from an EMBL/GenBank/DDBJ whole genome shotgun (WGS) entry which is preliminary data.</text>
</comment>
<dbReference type="STRING" id="455432.AWN90_38710"/>
<keyword evidence="2" id="KW-0378">Hydrolase</keyword>
<dbReference type="RefSeq" id="WP_067593608.1">
    <property type="nucleotide sequence ID" value="NZ_JABMCZ010000003.1"/>
</dbReference>
<dbReference type="PANTHER" id="PTHR43046">
    <property type="entry name" value="GDP-MANNOSE MANNOSYL HYDROLASE"/>
    <property type="match status" value="1"/>
</dbReference>
<keyword evidence="5" id="KW-1185">Reference proteome</keyword>
<dbReference type="GO" id="GO:0016787">
    <property type="term" value="F:hydrolase activity"/>
    <property type="evidence" value="ECO:0007669"/>
    <property type="project" value="UniProtKB-KW"/>
</dbReference>
<evidence type="ECO:0000256" key="2">
    <source>
        <dbReference type="ARBA" id="ARBA00022801"/>
    </source>
</evidence>
<dbReference type="Gene3D" id="3.90.79.10">
    <property type="entry name" value="Nucleoside Triphosphate Pyrophosphohydrolase"/>
    <property type="match status" value="1"/>
</dbReference>